<dbReference type="InterPro" id="IPR049678">
    <property type="entry name" value="LeoA-like"/>
</dbReference>
<evidence type="ECO:0000313" key="3">
    <source>
        <dbReference type="Proteomes" id="UP000029481"/>
    </source>
</evidence>
<accession>A0A089PVP6</accession>
<dbReference type="Gene3D" id="3.40.50.300">
    <property type="entry name" value="P-loop containing nucleotide triphosphate hydrolases"/>
    <property type="match status" value="1"/>
</dbReference>
<organism evidence="2 3">
    <name type="scientific">Cedecea neteri</name>
    <dbReference type="NCBI Taxonomy" id="158822"/>
    <lineage>
        <taxon>Bacteria</taxon>
        <taxon>Pseudomonadati</taxon>
        <taxon>Pseudomonadota</taxon>
        <taxon>Gammaproteobacteria</taxon>
        <taxon>Enterobacterales</taxon>
        <taxon>Enterobacteriaceae</taxon>
        <taxon>Cedecea</taxon>
    </lineage>
</organism>
<proteinExistence type="predicted"/>
<keyword evidence="3" id="KW-1185">Reference proteome</keyword>
<dbReference type="AlphaFoldDB" id="A0A089PVP6"/>
<sequence length="401" mass="45174">MPRTVFVLSRFDEVADIEDDWDYREKLKIKKDNVISRLKTLINLTGREAEYIKIVAISANPFGEGTSYWLEHLDEFKKISRIATLQDATRQNITQNGGVTPIVLEAQKSMIQDVLGKQMPLVRQRQNLLDSELTQLSDTAKHLNEELAPMEIKIANVRVGLMDFVSDYFTSLIRQVKGTDLTTFNDFYDSEIGTDGILLNTEIEKEFSRQCQSVSSSLNRISLDFDNEITRFETSVGADLAAKGISSLKNIKLNNTHILAARDGIVSAGKMVGVDLAKYLKFKPWGAVNFAAKANAIFAAAGLIMEAFDSYKKAKAEAEFREVVAQIVSILDEQRKGLLDSLNQDDFINQLFPIYKKLQESLGIVLQANEETTSRKKSFDEWQREGALIEGEYRIIAENHA</sequence>
<dbReference type="Pfam" id="PF18709">
    <property type="entry name" value="DLP_helical"/>
    <property type="match status" value="1"/>
</dbReference>
<protein>
    <recommendedName>
        <fullName evidence="1">Dynamin-like helical domain-containing protein</fullName>
    </recommendedName>
</protein>
<dbReference type="EMBL" id="CP009451">
    <property type="protein sequence ID" value="AIR04377.1"/>
    <property type="molecule type" value="Genomic_DNA"/>
</dbReference>
<feature type="domain" description="Dynamin-like helical" evidence="1">
    <location>
        <begin position="45"/>
        <end position="369"/>
    </location>
</feature>
<dbReference type="KEGG" id="cnt:JT31_07070"/>
<dbReference type="NCBIfam" id="NF041922">
    <property type="entry name" value="DLP_LeoA_gen"/>
    <property type="match status" value="1"/>
</dbReference>
<dbReference type="InterPro" id="IPR040576">
    <property type="entry name" value="DLP_helical"/>
</dbReference>
<gene>
    <name evidence="2" type="ORF">JT31_07070</name>
</gene>
<evidence type="ECO:0000313" key="2">
    <source>
        <dbReference type="EMBL" id="AIR04377.1"/>
    </source>
</evidence>
<name>A0A089PVP6_9ENTR</name>
<dbReference type="Proteomes" id="UP000029481">
    <property type="component" value="Chromosome"/>
</dbReference>
<reference evidence="2 3" key="1">
    <citation type="submission" date="2014-09" db="EMBL/GenBank/DDBJ databases">
        <title>Cedecea neteri SSMD04 Genome Sequencing.</title>
        <authorList>
            <person name="Tan J.-Y."/>
        </authorList>
    </citation>
    <scope>NUCLEOTIDE SEQUENCE [LARGE SCALE GENOMIC DNA]</scope>
    <source>
        <strain evidence="2 3">SSMD04</strain>
    </source>
</reference>
<dbReference type="InterPro" id="IPR027417">
    <property type="entry name" value="P-loop_NTPase"/>
</dbReference>
<evidence type="ECO:0000259" key="1">
    <source>
        <dbReference type="Pfam" id="PF18709"/>
    </source>
</evidence>